<gene>
    <name evidence="1" type="ORF">GCM10011323_26070</name>
</gene>
<sequence>MLYLIAPKEERLLPYRSLNHPLRHTLPCSQATESDLQRKPDGNAVLYLSTVLYPALLYLPAGQPG</sequence>
<evidence type="ECO:0000313" key="1">
    <source>
        <dbReference type="EMBL" id="GGG20850.1"/>
    </source>
</evidence>
<accession>A0ABQ1WA11</accession>
<proteinExistence type="predicted"/>
<name>A0ABQ1WA11_9BACT</name>
<keyword evidence="2" id="KW-1185">Reference proteome</keyword>
<organism evidence="1 2">
    <name type="scientific">Pontibacter amylolyticus</name>
    <dbReference type="NCBI Taxonomy" id="1424080"/>
    <lineage>
        <taxon>Bacteria</taxon>
        <taxon>Pseudomonadati</taxon>
        <taxon>Bacteroidota</taxon>
        <taxon>Cytophagia</taxon>
        <taxon>Cytophagales</taxon>
        <taxon>Hymenobacteraceae</taxon>
        <taxon>Pontibacter</taxon>
    </lineage>
</organism>
<comment type="caution">
    <text evidence="1">The sequence shown here is derived from an EMBL/GenBank/DDBJ whole genome shotgun (WGS) entry which is preliminary data.</text>
</comment>
<dbReference type="EMBL" id="BMFP01000005">
    <property type="protein sequence ID" value="GGG20850.1"/>
    <property type="molecule type" value="Genomic_DNA"/>
</dbReference>
<reference evidence="2" key="1">
    <citation type="journal article" date="2019" name="Int. J. Syst. Evol. Microbiol.">
        <title>The Global Catalogue of Microorganisms (GCM) 10K type strain sequencing project: providing services to taxonomists for standard genome sequencing and annotation.</title>
        <authorList>
            <consortium name="The Broad Institute Genomics Platform"/>
            <consortium name="The Broad Institute Genome Sequencing Center for Infectious Disease"/>
            <person name="Wu L."/>
            <person name="Ma J."/>
        </authorList>
    </citation>
    <scope>NUCLEOTIDE SEQUENCE [LARGE SCALE GENOMIC DNA]</scope>
    <source>
        <strain evidence="2">CGMCC 1.12749</strain>
    </source>
</reference>
<protein>
    <recommendedName>
        <fullName evidence="3">RES domain-containing protein</fullName>
    </recommendedName>
</protein>
<dbReference type="Proteomes" id="UP000634043">
    <property type="component" value="Unassembled WGS sequence"/>
</dbReference>
<evidence type="ECO:0000313" key="2">
    <source>
        <dbReference type="Proteomes" id="UP000634043"/>
    </source>
</evidence>
<evidence type="ECO:0008006" key="3">
    <source>
        <dbReference type="Google" id="ProtNLM"/>
    </source>
</evidence>